<dbReference type="Proteomes" id="UP000195402">
    <property type="component" value="Unassembled WGS sequence"/>
</dbReference>
<accession>A0A200PT19</accession>
<keyword evidence="3" id="KW-1185">Reference proteome</keyword>
<evidence type="ECO:0000256" key="1">
    <source>
        <dbReference type="SAM" id="MobiDB-lite"/>
    </source>
</evidence>
<reference evidence="2 3" key="1">
    <citation type="journal article" date="2017" name="Mol. Plant">
        <title>The Genome of Medicinal Plant Macleaya cordata Provides New Insights into Benzylisoquinoline Alkaloids Metabolism.</title>
        <authorList>
            <person name="Liu X."/>
            <person name="Liu Y."/>
            <person name="Huang P."/>
            <person name="Ma Y."/>
            <person name="Qing Z."/>
            <person name="Tang Q."/>
            <person name="Cao H."/>
            <person name="Cheng P."/>
            <person name="Zheng Y."/>
            <person name="Yuan Z."/>
            <person name="Zhou Y."/>
            <person name="Liu J."/>
            <person name="Tang Z."/>
            <person name="Zhuo Y."/>
            <person name="Zhang Y."/>
            <person name="Yu L."/>
            <person name="Huang J."/>
            <person name="Yang P."/>
            <person name="Peng Q."/>
            <person name="Zhang J."/>
            <person name="Jiang W."/>
            <person name="Zhang Z."/>
            <person name="Lin K."/>
            <person name="Ro D.K."/>
            <person name="Chen X."/>
            <person name="Xiong X."/>
            <person name="Shang Y."/>
            <person name="Huang S."/>
            <person name="Zeng J."/>
        </authorList>
    </citation>
    <scope>NUCLEOTIDE SEQUENCE [LARGE SCALE GENOMIC DNA]</scope>
    <source>
        <strain evidence="3">cv. BLH2017</strain>
        <tissue evidence="2">Root</tissue>
    </source>
</reference>
<gene>
    <name evidence="2" type="ORF">BVC80_439g2</name>
</gene>
<comment type="caution">
    <text evidence="2">The sequence shown here is derived from an EMBL/GenBank/DDBJ whole genome shotgun (WGS) entry which is preliminary data.</text>
</comment>
<organism evidence="2 3">
    <name type="scientific">Macleaya cordata</name>
    <name type="common">Five-seeded plume-poppy</name>
    <name type="synonym">Bocconia cordata</name>
    <dbReference type="NCBI Taxonomy" id="56857"/>
    <lineage>
        <taxon>Eukaryota</taxon>
        <taxon>Viridiplantae</taxon>
        <taxon>Streptophyta</taxon>
        <taxon>Embryophyta</taxon>
        <taxon>Tracheophyta</taxon>
        <taxon>Spermatophyta</taxon>
        <taxon>Magnoliopsida</taxon>
        <taxon>Ranunculales</taxon>
        <taxon>Papaveraceae</taxon>
        <taxon>Papaveroideae</taxon>
        <taxon>Macleaya</taxon>
    </lineage>
</organism>
<dbReference type="AlphaFoldDB" id="A0A200PT19"/>
<sequence length="100" mass="11358">MPPKLKQRRKEATEERYRKRNKKNKKERFTLVGSISSSPTALPSSPATIPQNLLKDCKALQNISLHHSPISMDQFQQVRVLSKPFCRVCFGGGNLIILKP</sequence>
<dbReference type="EMBL" id="MVGT01004125">
    <property type="protein sequence ID" value="OVA01363.1"/>
    <property type="molecule type" value="Genomic_DNA"/>
</dbReference>
<dbReference type="InParanoid" id="A0A200PT19"/>
<evidence type="ECO:0000313" key="2">
    <source>
        <dbReference type="EMBL" id="OVA01363.1"/>
    </source>
</evidence>
<proteinExistence type="predicted"/>
<protein>
    <submittedName>
        <fullName evidence="2">Uncharacterized protein</fullName>
    </submittedName>
</protein>
<evidence type="ECO:0000313" key="3">
    <source>
        <dbReference type="Proteomes" id="UP000195402"/>
    </source>
</evidence>
<name>A0A200PT19_MACCD</name>
<feature type="region of interest" description="Disordered" evidence="1">
    <location>
        <begin position="1"/>
        <end position="27"/>
    </location>
</feature>